<dbReference type="GO" id="GO:0005524">
    <property type="term" value="F:ATP binding"/>
    <property type="evidence" value="ECO:0007669"/>
    <property type="project" value="UniProtKB-KW"/>
</dbReference>
<dbReference type="GO" id="GO:0036064">
    <property type="term" value="C:ciliary basal body"/>
    <property type="evidence" value="ECO:0007669"/>
    <property type="project" value="TreeGrafter"/>
</dbReference>
<reference evidence="6 7" key="1">
    <citation type="submission" date="2016-08" db="EMBL/GenBank/DDBJ databases">
        <title>A Parts List for Fungal Cellulosomes Revealed by Comparative Genomics.</title>
        <authorList>
            <consortium name="DOE Joint Genome Institute"/>
            <person name="Haitjema C.H."/>
            <person name="Gilmore S.P."/>
            <person name="Henske J.K."/>
            <person name="Solomon K.V."/>
            <person name="De Groot R."/>
            <person name="Kuo A."/>
            <person name="Mondo S.J."/>
            <person name="Salamov A.A."/>
            <person name="Labutti K."/>
            <person name="Zhao Z."/>
            <person name="Chiniquy J."/>
            <person name="Barry K."/>
            <person name="Brewer H.M."/>
            <person name="Purvine S.O."/>
            <person name="Wright A.T."/>
            <person name="Boxma B."/>
            <person name="Van Alen T."/>
            <person name="Hackstein J.H."/>
            <person name="Baker S.E."/>
            <person name="Grigoriev I.V."/>
            <person name="O'Malley M.A."/>
        </authorList>
    </citation>
    <scope>NUCLEOTIDE SEQUENCE [LARGE SCALE GENOMIC DNA]</scope>
    <source>
        <strain evidence="6 7">G1</strain>
    </source>
</reference>
<dbReference type="AlphaFoldDB" id="A0A1Y2DWF7"/>
<evidence type="ECO:0000256" key="4">
    <source>
        <dbReference type="ARBA" id="ARBA00041448"/>
    </source>
</evidence>
<dbReference type="InterPro" id="IPR004344">
    <property type="entry name" value="TTL/TTLL_fam"/>
</dbReference>
<dbReference type="EMBL" id="MCOG01000056">
    <property type="protein sequence ID" value="ORY63630.1"/>
    <property type="molecule type" value="Genomic_DNA"/>
</dbReference>
<dbReference type="PANTHER" id="PTHR12241:SF145">
    <property type="entry name" value="TUBULIN POLYGLUTAMYLASE TTLL5"/>
    <property type="match status" value="1"/>
</dbReference>
<dbReference type="GO" id="GO:0015631">
    <property type="term" value="F:tubulin binding"/>
    <property type="evidence" value="ECO:0007669"/>
    <property type="project" value="TreeGrafter"/>
</dbReference>
<name>A0A1Y2DWF7_9FUNG</name>
<evidence type="ECO:0000256" key="1">
    <source>
        <dbReference type="ARBA" id="ARBA00022598"/>
    </source>
</evidence>
<accession>A0A1Y2DWF7</accession>
<comment type="caution">
    <text evidence="6">The sequence shown here is derived from an EMBL/GenBank/DDBJ whole genome shotgun (WGS) entry which is preliminary data.</text>
</comment>
<evidence type="ECO:0000256" key="3">
    <source>
        <dbReference type="ARBA" id="ARBA00022840"/>
    </source>
</evidence>
<dbReference type="SUPFAM" id="SSF56059">
    <property type="entry name" value="Glutathione synthetase ATP-binding domain-like"/>
    <property type="match status" value="1"/>
</dbReference>
<dbReference type="STRING" id="1754190.A0A1Y2DWF7"/>
<dbReference type="Pfam" id="PF03133">
    <property type="entry name" value="TTL"/>
    <property type="match status" value="1"/>
</dbReference>
<proteinExistence type="predicted"/>
<evidence type="ECO:0000313" key="7">
    <source>
        <dbReference type="Proteomes" id="UP000193920"/>
    </source>
</evidence>
<dbReference type="PANTHER" id="PTHR12241">
    <property type="entry name" value="TUBULIN POLYGLUTAMYLASE"/>
    <property type="match status" value="1"/>
</dbReference>
<dbReference type="GO" id="GO:0000226">
    <property type="term" value="P:microtubule cytoskeleton organization"/>
    <property type="evidence" value="ECO:0007669"/>
    <property type="project" value="TreeGrafter"/>
</dbReference>
<organism evidence="6 7">
    <name type="scientific">Neocallimastix californiae</name>
    <dbReference type="NCBI Taxonomy" id="1754190"/>
    <lineage>
        <taxon>Eukaryota</taxon>
        <taxon>Fungi</taxon>
        <taxon>Fungi incertae sedis</taxon>
        <taxon>Chytridiomycota</taxon>
        <taxon>Chytridiomycota incertae sedis</taxon>
        <taxon>Neocallimastigomycetes</taxon>
        <taxon>Neocallimastigales</taxon>
        <taxon>Neocallimastigaceae</taxon>
        <taxon>Neocallimastix</taxon>
    </lineage>
</organism>
<keyword evidence="7" id="KW-1185">Reference proteome</keyword>
<keyword evidence="2" id="KW-0547">Nucleotide-binding</keyword>
<evidence type="ECO:0000256" key="5">
    <source>
        <dbReference type="ARBA" id="ARBA00049274"/>
    </source>
</evidence>
<evidence type="ECO:0000313" key="6">
    <source>
        <dbReference type="EMBL" id="ORY63630.1"/>
    </source>
</evidence>
<keyword evidence="1" id="KW-0436">Ligase</keyword>
<keyword evidence="3" id="KW-0067">ATP-binding</keyword>
<dbReference type="GO" id="GO:0070740">
    <property type="term" value="F:tubulin-glutamic acid ligase activity"/>
    <property type="evidence" value="ECO:0007669"/>
    <property type="project" value="TreeGrafter"/>
</dbReference>
<protein>
    <recommendedName>
        <fullName evidence="4">Tubulin--tyrosine ligase-like protein 5</fullName>
    </recommendedName>
</protein>
<dbReference type="OrthoDB" id="2127950at2759"/>
<dbReference type="PROSITE" id="PS51221">
    <property type="entry name" value="TTL"/>
    <property type="match status" value="1"/>
</dbReference>
<evidence type="ECO:0000256" key="2">
    <source>
        <dbReference type="ARBA" id="ARBA00022741"/>
    </source>
</evidence>
<comment type="catalytic activity">
    <reaction evidence="5">
        <text>L-glutamyl-[protein] + L-glutamate + ATP = gamma-L-glutamyl-L-glutamyl-[protein] + ADP + phosphate + H(+)</text>
        <dbReference type="Rhea" id="RHEA:60144"/>
        <dbReference type="Rhea" id="RHEA-COMP:10208"/>
        <dbReference type="Rhea" id="RHEA-COMP:15517"/>
        <dbReference type="ChEBI" id="CHEBI:15378"/>
        <dbReference type="ChEBI" id="CHEBI:29973"/>
        <dbReference type="ChEBI" id="CHEBI:29985"/>
        <dbReference type="ChEBI" id="CHEBI:30616"/>
        <dbReference type="ChEBI" id="CHEBI:43474"/>
        <dbReference type="ChEBI" id="CHEBI:143622"/>
        <dbReference type="ChEBI" id="CHEBI:456216"/>
    </reaction>
    <physiologicalReaction direction="left-to-right" evidence="5">
        <dbReference type="Rhea" id="RHEA:60145"/>
    </physiologicalReaction>
</comment>
<gene>
    <name evidence="6" type="ORF">LY90DRAFT_700969</name>
</gene>
<dbReference type="Proteomes" id="UP000193920">
    <property type="component" value="Unassembled WGS sequence"/>
</dbReference>
<sequence>MLFKNYSKLILFSYYFVVNSKGSNFNQEIPEFPSGISQNFVSISPLSYCKFNRDNIYLEYPQRINEENGNINEISGVNPKYDISSQSLYMLNPSKYCKCHQRTVYFQSPDSEINTENVSKINIESEEYFVNAYTNKSGLRIPRYFNITDSTLALNVYWKELSNNLHLNNINKYQKYNHMLKYKQLSNKKHFYDNYNVLKKKFPKDYNYMPNTYTSLEEFKKDFKDYKVSKDNLWLVKPNFSTYGIGIHFLKDVNKVRRGDIVTKYVSNPLLINNKKFDFRIYVLVTGHDPLKIYLNEQCFARLATADYDIDINNLDNTFKHLTNIHVQRKNKESKASYVMTLDEVKKHIKENYNIEFSDIWKGVKDLIIKSFIAVNRVELEAQKEFNLASNSLFQLFGLDVIVDQNAKPWLIEINGHPSLSDKETASLNDQNVKDILNIAGLVPFSHFTGTAMEGECEYKDSVDEAVQQSICEFTRPTGKFERIFPTKDNIDYYKQFFEEVTTNNQALWDEIKNNDFE</sequence>
<dbReference type="Gene3D" id="3.30.470.20">
    <property type="entry name" value="ATP-grasp fold, B domain"/>
    <property type="match status" value="1"/>
</dbReference>